<gene>
    <name evidence="2" type="ORF">CGI_10017369</name>
</gene>
<reference evidence="2" key="1">
    <citation type="journal article" date="2012" name="Nature">
        <title>The oyster genome reveals stress adaptation and complexity of shell formation.</title>
        <authorList>
            <person name="Zhang G."/>
            <person name="Fang X."/>
            <person name="Guo X."/>
            <person name="Li L."/>
            <person name="Luo R."/>
            <person name="Xu F."/>
            <person name="Yang P."/>
            <person name="Zhang L."/>
            <person name="Wang X."/>
            <person name="Qi H."/>
            <person name="Xiong Z."/>
            <person name="Que H."/>
            <person name="Xie Y."/>
            <person name="Holland P.W."/>
            <person name="Paps J."/>
            <person name="Zhu Y."/>
            <person name="Wu F."/>
            <person name="Chen Y."/>
            <person name="Wang J."/>
            <person name="Peng C."/>
            <person name="Meng J."/>
            <person name="Yang L."/>
            <person name="Liu J."/>
            <person name="Wen B."/>
            <person name="Zhang N."/>
            <person name="Huang Z."/>
            <person name="Zhu Q."/>
            <person name="Feng Y."/>
            <person name="Mount A."/>
            <person name="Hedgecock D."/>
            <person name="Xu Z."/>
            <person name="Liu Y."/>
            <person name="Domazet-Loso T."/>
            <person name="Du Y."/>
            <person name="Sun X."/>
            <person name="Zhang S."/>
            <person name="Liu B."/>
            <person name="Cheng P."/>
            <person name="Jiang X."/>
            <person name="Li J."/>
            <person name="Fan D."/>
            <person name="Wang W."/>
            <person name="Fu W."/>
            <person name="Wang T."/>
            <person name="Wang B."/>
            <person name="Zhang J."/>
            <person name="Peng Z."/>
            <person name="Li Y."/>
            <person name="Li N."/>
            <person name="Wang J."/>
            <person name="Chen M."/>
            <person name="He Y."/>
            <person name="Tan F."/>
            <person name="Song X."/>
            <person name="Zheng Q."/>
            <person name="Huang R."/>
            <person name="Yang H."/>
            <person name="Du X."/>
            <person name="Chen L."/>
            <person name="Yang M."/>
            <person name="Gaffney P.M."/>
            <person name="Wang S."/>
            <person name="Luo L."/>
            <person name="She Z."/>
            <person name="Ming Y."/>
            <person name="Huang W."/>
            <person name="Zhang S."/>
            <person name="Huang B."/>
            <person name="Zhang Y."/>
            <person name="Qu T."/>
            <person name="Ni P."/>
            <person name="Miao G."/>
            <person name="Wang J."/>
            <person name="Wang Q."/>
            <person name="Steinberg C.E."/>
            <person name="Wang H."/>
            <person name="Li N."/>
            <person name="Qian L."/>
            <person name="Zhang G."/>
            <person name="Li Y."/>
            <person name="Yang H."/>
            <person name="Liu X."/>
            <person name="Wang J."/>
            <person name="Yin Y."/>
            <person name="Wang J."/>
        </authorList>
    </citation>
    <scope>NUCLEOTIDE SEQUENCE [LARGE SCALE GENOMIC DNA]</scope>
    <source>
        <strain evidence="2">05x7-T-G4-1.051#20</strain>
    </source>
</reference>
<dbReference type="EMBL" id="JH817312">
    <property type="protein sequence ID" value="EKC26590.1"/>
    <property type="molecule type" value="Genomic_DNA"/>
</dbReference>
<accession>K1QCZ9</accession>
<feature type="compositionally biased region" description="Polar residues" evidence="1">
    <location>
        <begin position="104"/>
        <end position="121"/>
    </location>
</feature>
<sequence>MPEDELNEDTESPVHLNHVRETLRRYSKLPLSQQHLYSLALFPVFGDFNRDYDDPTNPKVYKYTIRDNLDVITKPKSTQSEDLHRSRRFGYAEATTEERRPSPFLSNSETDTFSPTVENDL</sequence>
<feature type="region of interest" description="Disordered" evidence="1">
    <location>
        <begin position="74"/>
        <end position="121"/>
    </location>
</feature>
<evidence type="ECO:0000313" key="2">
    <source>
        <dbReference type="EMBL" id="EKC26590.1"/>
    </source>
</evidence>
<name>K1QCZ9_MAGGI</name>
<dbReference type="InParanoid" id="K1QCZ9"/>
<evidence type="ECO:0000256" key="1">
    <source>
        <dbReference type="SAM" id="MobiDB-lite"/>
    </source>
</evidence>
<proteinExistence type="predicted"/>
<dbReference type="HOGENOM" id="CLU_2040300_0_0_1"/>
<organism evidence="2">
    <name type="scientific">Magallana gigas</name>
    <name type="common">Pacific oyster</name>
    <name type="synonym">Crassostrea gigas</name>
    <dbReference type="NCBI Taxonomy" id="29159"/>
    <lineage>
        <taxon>Eukaryota</taxon>
        <taxon>Metazoa</taxon>
        <taxon>Spiralia</taxon>
        <taxon>Lophotrochozoa</taxon>
        <taxon>Mollusca</taxon>
        <taxon>Bivalvia</taxon>
        <taxon>Autobranchia</taxon>
        <taxon>Pteriomorphia</taxon>
        <taxon>Ostreida</taxon>
        <taxon>Ostreoidea</taxon>
        <taxon>Ostreidae</taxon>
        <taxon>Magallana</taxon>
    </lineage>
</organism>
<dbReference type="AlphaFoldDB" id="K1QCZ9"/>
<protein>
    <submittedName>
        <fullName evidence="2">Uncharacterized protein</fullName>
    </submittedName>
</protein>